<dbReference type="Proteomes" id="UP000605970">
    <property type="component" value="Unassembled WGS sequence"/>
</dbReference>
<feature type="signal peptide" evidence="1">
    <location>
        <begin position="1"/>
        <end position="22"/>
    </location>
</feature>
<accession>A0A8S9ZZG2</accession>
<dbReference type="OrthoDB" id="5909324at2759"/>
<proteinExistence type="predicted"/>
<keyword evidence="3" id="KW-1185">Reference proteome</keyword>
<evidence type="ECO:0000256" key="1">
    <source>
        <dbReference type="SAM" id="SignalP"/>
    </source>
</evidence>
<dbReference type="EMBL" id="JABEBT010000007">
    <property type="protein sequence ID" value="KAF7639164.1"/>
    <property type="molecule type" value="Genomic_DNA"/>
</dbReference>
<keyword evidence="1" id="KW-0732">Signal</keyword>
<dbReference type="AlphaFoldDB" id="A0A8S9ZZG2"/>
<sequence>MILLINQLFFLLFNMYPRRARSRSKTTGFAREGGNVHAYVPLPSMNSQQRVNMYKNKVTINAFDNRCSAGAVGGIASSLPIQRAKSVSQLTSQNTNNNKDQFSILYQNITEQKKLVEEIDYHYRINLPKRNEIVQLVTENLKKFADIVQRRLT</sequence>
<feature type="chain" id="PRO_5035759880" evidence="1">
    <location>
        <begin position="23"/>
        <end position="153"/>
    </location>
</feature>
<reference evidence="2" key="1">
    <citation type="journal article" date="2020" name="Ecol. Evol.">
        <title>Genome structure and content of the rice root-knot nematode (Meloidogyne graminicola).</title>
        <authorList>
            <person name="Phan N.T."/>
            <person name="Danchin E.G.J."/>
            <person name="Klopp C."/>
            <person name="Perfus-Barbeoch L."/>
            <person name="Kozlowski D.K."/>
            <person name="Koutsovoulos G.D."/>
            <person name="Lopez-Roques C."/>
            <person name="Bouchez O."/>
            <person name="Zahm M."/>
            <person name="Besnard G."/>
            <person name="Bellafiore S."/>
        </authorList>
    </citation>
    <scope>NUCLEOTIDE SEQUENCE</scope>
    <source>
        <strain evidence="2">VN-18</strain>
    </source>
</reference>
<name>A0A8S9ZZG2_9BILA</name>
<comment type="caution">
    <text evidence="2">The sequence shown here is derived from an EMBL/GenBank/DDBJ whole genome shotgun (WGS) entry which is preliminary data.</text>
</comment>
<evidence type="ECO:0000313" key="3">
    <source>
        <dbReference type="Proteomes" id="UP000605970"/>
    </source>
</evidence>
<gene>
    <name evidence="2" type="ORF">Mgra_00001397</name>
</gene>
<protein>
    <submittedName>
        <fullName evidence="2">Uncharacterized protein</fullName>
    </submittedName>
</protein>
<evidence type="ECO:0000313" key="2">
    <source>
        <dbReference type="EMBL" id="KAF7639164.1"/>
    </source>
</evidence>
<organism evidence="2 3">
    <name type="scientific">Meloidogyne graminicola</name>
    <dbReference type="NCBI Taxonomy" id="189291"/>
    <lineage>
        <taxon>Eukaryota</taxon>
        <taxon>Metazoa</taxon>
        <taxon>Ecdysozoa</taxon>
        <taxon>Nematoda</taxon>
        <taxon>Chromadorea</taxon>
        <taxon>Rhabditida</taxon>
        <taxon>Tylenchina</taxon>
        <taxon>Tylenchomorpha</taxon>
        <taxon>Tylenchoidea</taxon>
        <taxon>Meloidogynidae</taxon>
        <taxon>Meloidogyninae</taxon>
        <taxon>Meloidogyne</taxon>
    </lineage>
</organism>